<feature type="compositionally biased region" description="Polar residues" evidence="1">
    <location>
        <begin position="98"/>
        <end position="107"/>
    </location>
</feature>
<evidence type="ECO:0000313" key="2">
    <source>
        <dbReference type="EMBL" id="CED85380.1"/>
    </source>
</evidence>
<feature type="region of interest" description="Disordered" evidence="1">
    <location>
        <begin position="24"/>
        <end position="107"/>
    </location>
</feature>
<sequence length="107" mass="12145">MTNPTPNSFGPYPKSILLTTFHHQDQELPSRPQPSCPDLSLQSIFQNHDNSPKNLRYHLPQAFNPNQQPSIPTSRPSSELHPSPRTQKIASRHHPRIGQSQQSHNIT</sequence>
<feature type="compositionally biased region" description="Polar residues" evidence="1">
    <location>
        <begin position="63"/>
        <end position="77"/>
    </location>
</feature>
<organism evidence="2">
    <name type="scientific">Phaffia rhodozyma</name>
    <name type="common">Yeast</name>
    <name type="synonym">Xanthophyllomyces dendrorhous</name>
    <dbReference type="NCBI Taxonomy" id="264483"/>
    <lineage>
        <taxon>Eukaryota</taxon>
        <taxon>Fungi</taxon>
        <taxon>Dikarya</taxon>
        <taxon>Basidiomycota</taxon>
        <taxon>Agaricomycotina</taxon>
        <taxon>Tremellomycetes</taxon>
        <taxon>Cystofilobasidiales</taxon>
        <taxon>Mrakiaceae</taxon>
        <taxon>Phaffia</taxon>
    </lineage>
</organism>
<dbReference type="AlphaFoldDB" id="A0A0F7SXN2"/>
<proteinExistence type="predicted"/>
<reference evidence="2" key="1">
    <citation type="submission" date="2014-08" db="EMBL/GenBank/DDBJ databases">
        <authorList>
            <person name="Sharma Rahul"/>
            <person name="Thines Marco"/>
        </authorList>
    </citation>
    <scope>NUCLEOTIDE SEQUENCE</scope>
</reference>
<evidence type="ECO:0000256" key="1">
    <source>
        <dbReference type="SAM" id="MobiDB-lite"/>
    </source>
</evidence>
<dbReference type="EMBL" id="LN483332">
    <property type="protein sequence ID" value="CED85380.1"/>
    <property type="molecule type" value="Genomic_DNA"/>
</dbReference>
<protein>
    <submittedName>
        <fullName evidence="2">Uncharacterized protein</fullName>
    </submittedName>
</protein>
<name>A0A0F7SXN2_PHARH</name>
<accession>A0A0F7SXN2</accession>
<feature type="compositionally biased region" description="Polar residues" evidence="1">
    <location>
        <begin position="40"/>
        <end position="53"/>
    </location>
</feature>